<dbReference type="AlphaFoldDB" id="X1AUV3"/>
<dbReference type="InterPro" id="IPR006118">
    <property type="entry name" value="Recombinase_CS"/>
</dbReference>
<evidence type="ECO:0000256" key="1">
    <source>
        <dbReference type="ARBA" id="ARBA00022908"/>
    </source>
</evidence>
<protein>
    <recommendedName>
        <fullName evidence="4">Resolvase/invertase-type recombinase catalytic domain-containing protein</fullName>
    </recommendedName>
</protein>
<dbReference type="PROSITE" id="PS00397">
    <property type="entry name" value="RECOMBINASES_1"/>
    <property type="match status" value="1"/>
</dbReference>
<dbReference type="SUPFAM" id="SSF53041">
    <property type="entry name" value="Resolvase-like"/>
    <property type="match status" value="1"/>
</dbReference>
<reference evidence="5" key="1">
    <citation type="journal article" date="2014" name="Front. Microbiol.">
        <title>High frequency of phylogenetically diverse reductive dehalogenase-homologous genes in deep subseafloor sedimentary metagenomes.</title>
        <authorList>
            <person name="Kawai M."/>
            <person name="Futagami T."/>
            <person name="Toyoda A."/>
            <person name="Takaki Y."/>
            <person name="Nishi S."/>
            <person name="Hori S."/>
            <person name="Arai W."/>
            <person name="Tsubouchi T."/>
            <person name="Morono Y."/>
            <person name="Uchiyama I."/>
            <person name="Ito T."/>
            <person name="Fujiyama A."/>
            <person name="Inagaki F."/>
            <person name="Takami H."/>
        </authorList>
    </citation>
    <scope>NUCLEOTIDE SEQUENCE</scope>
    <source>
        <strain evidence="5">Expedition CK06-06</strain>
    </source>
</reference>
<keyword evidence="3" id="KW-0233">DNA recombination</keyword>
<comment type="caution">
    <text evidence="5">The sequence shown here is derived from an EMBL/GenBank/DDBJ whole genome shotgun (WGS) entry which is preliminary data.</text>
</comment>
<evidence type="ECO:0000256" key="2">
    <source>
        <dbReference type="ARBA" id="ARBA00023125"/>
    </source>
</evidence>
<evidence type="ECO:0000313" key="5">
    <source>
        <dbReference type="EMBL" id="GAG76028.1"/>
    </source>
</evidence>
<evidence type="ECO:0000259" key="4">
    <source>
        <dbReference type="PROSITE" id="PS51736"/>
    </source>
</evidence>
<dbReference type="GO" id="GO:0015074">
    <property type="term" value="P:DNA integration"/>
    <property type="evidence" value="ECO:0007669"/>
    <property type="project" value="UniProtKB-KW"/>
</dbReference>
<dbReference type="Gene3D" id="3.40.50.1390">
    <property type="entry name" value="Resolvase, N-terminal catalytic domain"/>
    <property type="match status" value="1"/>
</dbReference>
<dbReference type="Pfam" id="PF00239">
    <property type="entry name" value="Resolvase"/>
    <property type="match status" value="1"/>
</dbReference>
<sequence length="51" mass="5879">MVMQNKTIAYLRVSTVEQDLEKNKADILTFANDRDFGRVKFVEEKVSGTKN</sequence>
<accession>X1AUV3</accession>
<dbReference type="GO" id="GO:0003677">
    <property type="term" value="F:DNA binding"/>
    <property type="evidence" value="ECO:0007669"/>
    <property type="project" value="UniProtKB-KW"/>
</dbReference>
<dbReference type="InterPro" id="IPR036162">
    <property type="entry name" value="Resolvase-like_N_sf"/>
</dbReference>
<keyword evidence="2" id="KW-0238">DNA-binding</keyword>
<feature type="domain" description="Resolvase/invertase-type recombinase catalytic" evidence="4">
    <location>
        <begin position="6"/>
        <end position="51"/>
    </location>
</feature>
<organism evidence="5">
    <name type="scientific">marine sediment metagenome</name>
    <dbReference type="NCBI Taxonomy" id="412755"/>
    <lineage>
        <taxon>unclassified sequences</taxon>
        <taxon>metagenomes</taxon>
        <taxon>ecological metagenomes</taxon>
    </lineage>
</organism>
<dbReference type="InterPro" id="IPR006119">
    <property type="entry name" value="Resolv_N"/>
</dbReference>
<gene>
    <name evidence="5" type="ORF">S01H4_32919</name>
</gene>
<name>X1AUV3_9ZZZZ</name>
<evidence type="ECO:0000256" key="3">
    <source>
        <dbReference type="ARBA" id="ARBA00023172"/>
    </source>
</evidence>
<dbReference type="EMBL" id="BART01017267">
    <property type="protein sequence ID" value="GAG76028.1"/>
    <property type="molecule type" value="Genomic_DNA"/>
</dbReference>
<dbReference type="PROSITE" id="PS51736">
    <property type="entry name" value="RECOMBINASES_3"/>
    <property type="match status" value="1"/>
</dbReference>
<keyword evidence="1" id="KW-0229">DNA integration</keyword>
<dbReference type="GO" id="GO:0000150">
    <property type="term" value="F:DNA strand exchange activity"/>
    <property type="evidence" value="ECO:0007669"/>
    <property type="project" value="InterPro"/>
</dbReference>
<proteinExistence type="predicted"/>